<evidence type="ECO:0000256" key="3">
    <source>
        <dbReference type="SAM" id="SignalP"/>
    </source>
</evidence>
<feature type="chain" id="PRO_5024300084" evidence="3">
    <location>
        <begin position="49"/>
        <end position="424"/>
    </location>
</feature>
<feature type="signal peptide" evidence="3">
    <location>
        <begin position="1"/>
        <end position="48"/>
    </location>
</feature>
<dbReference type="PANTHER" id="PTHR46580">
    <property type="entry name" value="SENSOR KINASE-RELATED"/>
    <property type="match status" value="1"/>
</dbReference>
<dbReference type="Gene3D" id="2.130.10.130">
    <property type="entry name" value="Integrin alpha, N-terminal"/>
    <property type="match status" value="1"/>
</dbReference>
<evidence type="ECO:0000256" key="1">
    <source>
        <dbReference type="ARBA" id="ARBA00022729"/>
    </source>
</evidence>
<dbReference type="OrthoDB" id="9815928at2"/>
<dbReference type="EMBL" id="VXLC01000025">
    <property type="protein sequence ID" value="KAA8883847.1"/>
    <property type="molecule type" value="Genomic_DNA"/>
</dbReference>
<keyword evidence="1 3" id="KW-0732">Signal</keyword>
<dbReference type="InterPro" id="IPR013517">
    <property type="entry name" value="FG-GAP"/>
</dbReference>
<evidence type="ECO:0000256" key="2">
    <source>
        <dbReference type="SAM" id="MobiDB-lite"/>
    </source>
</evidence>
<organism evidence="4 5">
    <name type="scientific">Nocardia colli</name>
    <dbReference type="NCBI Taxonomy" id="2545717"/>
    <lineage>
        <taxon>Bacteria</taxon>
        <taxon>Bacillati</taxon>
        <taxon>Actinomycetota</taxon>
        <taxon>Actinomycetes</taxon>
        <taxon>Mycobacteriales</taxon>
        <taxon>Nocardiaceae</taxon>
        <taxon>Nocardia</taxon>
    </lineage>
</organism>
<proteinExistence type="predicted"/>
<accession>A0A5N0E358</accession>
<evidence type="ECO:0000313" key="5">
    <source>
        <dbReference type="Proteomes" id="UP000323876"/>
    </source>
</evidence>
<protein>
    <submittedName>
        <fullName evidence="4">VCBS repeat-containing protein</fullName>
    </submittedName>
</protein>
<dbReference type="InterPro" id="IPR028994">
    <property type="entry name" value="Integrin_alpha_N"/>
</dbReference>
<dbReference type="Proteomes" id="UP000323876">
    <property type="component" value="Unassembled WGS sequence"/>
</dbReference>
<reference evidence="4 5" key="1">
    <citation type="submission" date="2019-09" db="EMBL/GenBank/DDBJ databases">
        <authorList>
            <person name="Wang X."/>
        </authorList>
    </citation>
    <scope>NUCLEOTIDE SEQUENCE [LARGE SCALE GENOMIC DNA]</scope>
    <source>
        <strain evidence="4 5">CICC 11023</strain>
    </source>
</reference>
<evidence type="ECO:0000313" key="4">
    <source>
        <dbReference type="EMBL" id="KAA8883847.1"/>
    </source>
</evidence>
<sequence>MSRTECRGAQATTPTRKAGMSRMQRSAAVCAAFTLLLAAAGSMPGALAQPSSGSGSGSAGPDPVFEESVQYPVGGLGAGVGSQTIAVGDFFGDGRQSVAATGIGGGVGILRGDGQGHLTRTQWIGTEVGANAVQAADLRGIGVLDLVVTNYLSITVLFNDGNGRFTVDRTYATDFNPDVTYRTGGIPFGLAIADFDHSGRPSIAINSFIPVPGGVGLMDNDGAGHFAPPRWFGAGLGKASALAGDVDNDGWPDLVSHDLATSGVWVLVNDRHGGFLPPRWNLATLPSEDVKLADMDGDGNLDLITANIAAFGFSVHYGDGRGNFSAPVPTVGGIAPCAIAIGDFTGSGRMDVVALQYLPSTAMLFRNNGDRSFGYVEQHTIGLGPQAAATAQLRQGHRPDVLTMSTVSQDVAVLLNRIPEDDAR</sequence>
<dbReference type="PANTHER" id="PTHR46580:SF2">
    <property type="entry name" value="MAM DOMAIN-CONTAINING PROTEIN"/>
    <property type="match status" value="1"/>
</dbReference>
<gene>
    <name evidence="4" type="ORF">F3087_36920</name>
</gene>
<comment type="caution">
    <text evidence="4">The sequence shown here is derived from an EMBL/GenBank/DDBJ whole genome shotgun (WGS) entry which is preliminary data.</text>
</comment>
<keyword evidence="5" id="KW-1185">Reference proteome</keyword>
<dbReference type="SUPFAM" id="SSF69318">
    <property type="entry name" value="Integrin alpha N-terminal domain"/>
    <property type="match status" value="1"/>
</dbReference>
<feature type="region of interest" description="Disordered" evidence="2">
    <location>
        <begin position="1"/>
        <end position="20"/>
    </location>
</feature>
<dbReference type="Pfam" id="PF13517">
    <property type="entry name" value="FG-GAP_3"/>
    <property type="match status" value="2"/>
</dbReference>
<dbReference type="AlphaFoldDB" id="A0A5N0E358"/>
<name>A0A5N0E358_9NOCA</name>